<dbReference type="Gene3D" id="1.20.5.170">
    <property type="match status" value="1"/>
</dbReference>
<dbReference type="AlphaFoldDB" id="A0AA97FB03"/>
<name>A0AA97FB03_9EURY</name>
<evidence type="ECO:0000313" key="2">
    <source>
        <dbReference type="EMBL" id="WOF15257.1"/>
    </source>
</evidence>
<keyword evidence="3" id="KW-1185">Reference proteome</keyword>
<dbReference type="Proteomes" id="UP001301797">
    <property type="component" value="Chromosome"/>
</dbReference>
<evidence type="ECO:0000256" key="1">
    <source>
        <dbReference type="SAM" id="Coils"/>
    </source>
</evidence>
<dbReference type="RefSeq" id="WP_317136824.1">
    <property type="nucleotide sequence ID" value="NZ_CP043875.1"/>
</dbReference>
<dbReference type="InterPro" id="IPR007408">
    <property type="entry name" value="DUF460"/>
</dbReference>
<organism evidence="2 3">
    <name type="scientific">Methanochimaera problematica</name>
    <dbReference type="NCBI Taxonomy" id="2609417"/>
    <lineage>
        <taxon>Archaea</taxon>
        <taxon>Methanobacteriati</taxon>
        <taxon>Methanobacteriota</taxon>
        <taxon>Stenosarchaea group</taxon>
        <taxon>Methanomicrobia</taxon>
        <taxon>Methanomicrobiales</taxon>
        <taxon>Methanomicrobiaceae</taxon>
        <taxon>Methanochimaera</taxon>
    </lineage>
</organism>
<dbReference type="Pfam" id="PF04312">
    <property type="entry name" value="DUF460"/>
    <property type="match status" value="1"/>
</dbReference>
<keyword evidence="1" id="KW-0175">Coiled coil</keyword>
<accession>A0AA97FB03</accession>
<reference evidence="2 3" key="1">
    <citation type="submission" date="2019-09" db="EMBL/GenBank/DDBJ databases">
        <title>The complete genome of Methanoplanus sp. FWC-SCC4.</title>
        <authorList>
            <person name="Chen S.-C."/>
            <person name="Zhou Y.-Z."/>
            <person name="Lai M.-C."/>
        </authorList>
    </citation>
    <scope>NUCLEOTIDE SEQUENCE [LARGE SCALE GENOMIC DNA]</scope>
    <source>
        <strain evidence="2 3">FWC-SCC4</strain>
    </source>
</reference>
<dbReference type="GeneID" id="85228595"/>
<feature type="coiled-coil region" evidence="1">
    <location>
        <begin position="449"/>
        <end position="500"/>
    </location>
</feature>
<sequence length="653" mass="74014">MKVFGIDIIRGSVRSKSKRPVFAFVKREGGEQVYQGEVSLFRLQRIVSSEKPDILAVDSIQEISKNQQELFLFMQSLPPKTRLVQVTGGEKKDTLGVVAARYNLKFKNRFDPFVEARTIAHVAELGAGCEVIAFENSCDIIVSRSRSIGKGGWSQNRYIRKIHGAVLNRGRYVEDALKESGLRFEKTETKGFGGMRRVHFHVFAAKDDLPVSNESYSDVQIRVSAKRLDRIQYKPQSGKKKNLIVGIDPGTTVGVAAVDLEGNLVHLKSSRQMSLSDWIEEISSVGKPVVVASDVSRMPSSVEKIRRAFKAAAYTPREDRTQDEKAAVCISSGYSFNNDHERDSLAAALEAYKLFKNKFRSIERRVPPGYDMDTVRAGIIRGLSIEQILSEISPLQYPEKKGEPVAAGEVFEEKTPDESKVLNLEGMVKNLRLYVSDLETGLSERDLEIERLNKLLKSERSERAEKRKKSREISKLEAGMKSLKKHLRKEEKRNKKLVMQISRLKRFADLQMDGEFIPVKIIPAFTREGLRALEDDLGVSEGDILYVSRTEGWGNAVVSILNDARVSAVIAGSFDKKLEYTFRDLKIPIISDREIPVKVRGRIGTIKMKDLKKALSLWESRQETYETEKKFEMIESIVKEYRSERQVEARRRG</sequence>
<evidence type="ECO:0000313" key="3">
    <source>
        <dbReference type="Proteomes" id="UP001301797"/>
    </source>
</evidence>
<dbReference type="EMBL" id="CP043875">
    <property type="protein sequence ID" value="WOF15257.1"/>
    <property type="molecule type" value="Genomic_DNA"/>
</dbReference>
<proteinExistence type="predicted"/>
<gene>
    <name evidence="2" type="ORF">F1737_00460</name>
</gene>
<dbReference type="PANTHER" id="PTHR40707:SF1">
    <property type="entry name" value="DUF460 DOMAIN-CONTAINING PROTEIN"/>
    <property type="match status" value="1"/>
</dbReference>
<dbReference type="PANTHER" id="PTHR40707">
    <property type="entry name" value="POSSIBLE NUCLEASE OF RNASE H FOLD, RUVC/YQGF FAMILY"/>
    <property type="match status" value="1"/>
</dbReference>
<protein>
    <submittedName>
        <fullName evidence="2">DUF460 domain-containing protein</fullName>
    </submittedName>
</protein>
<dbReference type="KEGG" id="mefw:F1737_00460"/>